<gene>
    <name evidence="2" type="ORF">WA026_011075</name>
</gene>
<dbReference type="AlphaFoldDB" id="A0AAW1TZ92"/>
<reference evidence="2 3" key="1">
    <citation type="submission" date="2023-03" db="EMBL/GenBank/DDBJ databases">
        <title>Genome insight into feeding habits of ladybird beetles.</title>
        <authorList>
            <person name="Li H.-S."/>
            <person name="Huang Y.-H."/>
            <person name="Pang H."/>
        </authorList>
    </citation>
    <scope>NUCLEOTIDE SEQUENCE [LARGE SCALE GENOMIC DNA]</scope>
    <source>
        <strain evidence="2">SYSU_2023b</strain>
        <tissue evidence="2">Whole body</tissue>
    </source>
</reference>
<proteinExistence type="predicted"/>
<protein>
    <submittedName>
        <fullName evidence="2">Uncharacterized protein</fullName>
    </submittedName>
</protein>
<dbReference type="EMBL" id="JARQZJ010000035">
    <property type="protein sequence ID" value="KAK9875974.1"/>
    <property type="molecule type" value="Genomic_DNA"/>
</dbReference>
<accession>A0AAW1TZ92</accession>
<keyword evidence="3" id="KW-1185">Reference proteome</keyword>
<comment type="caution">
    <text evidence="2">The sequence shown here is derived from an EMBL/GenBank/DDBJ whole genome shotgun (WGS) entry which is preliminary data.</text>
</comment>
<evidence type="ECO:0000313" key="3">
    <source>
        <dbReference type="Proteomes" id="UP001431783"/>
    </source>
</evidence>
<dbReference type="Proteomes" id="UP001431783">
    <property type="component" value="Unassembled WGS sequence"/>
</dbReference>
<feature type="region of interest" description="Disordered" evidence="1">
    <location>
        <begin position="62"/>
        <end position="88"/>
    </location>
</feature>
<name>A0AAW1TZ92_9CUCU</name>
<sequence>MRYSDRRSFVRACLHWRGERSDPTKNTMFSTLFYSLRGLGINVRRKLCAELCAHLRARLGERPESNSTGCSVNEIGNMRSHDNEIGGR</sequence>
<evidence type="ECO:0000256" key="1">
    <source>
        <dbReference type="SAM" id="MobiDB-lite"/>
    </source>
</evidence>
<feature type="non-terminal residue" evidence="2">
    <location>
        <position position="88"/>
    </location>
</feature>
<evidence type="ECO:0000313" key="2">
    <source>
        <dbReference type="EMBL" id="KAK9875974.1"/>
    </source>
</evidence>
<organism evidence="2 3">
    <name type="scientific">Henosepilachna vigintioctopunctata</name>
    <dbReference type="NCBI Taxonomy" id="420089"/>
    <lineage>
        <taxon>Eukaryota</taxon>
        <taxon>Metazoa</taxon>
        <taxon>Ecdysozoa</taxon>
        <taxon>Arthropoda</taxon>
        <taxon>Hexapoda</taxon>
        <taxon>Insecta</taxon>
        <taxon>Pterygota</taxon>
        <taxon>Neoptera</taxon>
        <taxon>Endopterygota</taxon>
        <taxon>Coleoptera</taxon>
        <taxon>Polyphaga</taxon>
        <taxon>Cucujiformia</taxon>
        <taxon>Coccinelloidea</taxon>
        <taxon>Coccinellidae</taxon>
        <taxon>Epilachninae</taxon>
        <taxon>Epilachnini</taxon>
        <taxon>Henosepilachna</taxon>
    </lineage>
</organism>
<feature type="compositionally biased region" description="Basic and acidic residues" evidence="1">
    <location>
        <begin position="79"/>
        <end position="88"/>
    </location>
</feature>